<organism evidence="1 2">
    <name type="scientific">Allacma fusca</name>
    <dbReference type="NCBI Taxonomy" id="39272"/>
    <lineage>
        <taxon>Eukaryota</taxon>
        <taxon>Metazoa</taxon>
        <taxon>Ecdysozoa</taxon>
        <taxon>Arthropoda</taxon>
        <taxon>Hexapoda</taxon>
        <taxon>Collembola</taxon>
        <taxon>Symphypleona</taxon>
        <taxon>Sminthuridae</taxon>
        <taxon>Allacma</taxon>
    </lineage>
</organism>
<protein>
    <submittedName>
        <fullName evidence="1">Uncharacterized protein</fullName>
    </submittedName>
</protein>
<dbReference type="PANTHER" id="PTHR34009">
    <property type="entry name" value="PROTEIN STAR"/>
    <property type="match status" value="1"/>
</dbReference>
<feature type="non-terminal residue" evidence="1">
    <location>
        <position position="1"/>
    </location>
</feature>
<dbReference type="GO" id="GO:0005789">
    <property type="term" value="C:endoplasmic reticulum membrane"/>
    <property type="evidence" value="ECO:0007669"/>
    <property type="project" value="TreeGrafter"/>
</dbReference>
<dbReference type="GO" id="GO:0016197">
    <property type="term" value="P:endosomal transport"/>
    <property type="evidence" value="ECO:0007669"/>
    <property type="project" value="TreeGrafter"/>
</dbReference>
<dbReference type="OrthoDB" id="6357215at2759"/>
<evidence type="ECO:0000313" key="1">
    <source>
        <dbReference type="EMBL" id="CAG7824599.1"/>
    </source>
</evidence>
<accession>A0A8J2LK46</accession>
<reference evidence="1" key="1">
    <citation type="submission" date="2021-06" db="EMBL/GenBank/DDBJ databases">
        <authorList>
            <person name="Hodson N. C."/>
            <person name="Mongue J. A."/>
            <person name="Jaron S. K."/>
        </authorList>
    </citation>
    <scope>NUCLEOTIDE SEQUENCE</scope>
</reference>
<dbReference type="Proteomes" id="UP000708208">
    <property type="component" value="Unassembled WGS sequence"/>
</dbReference>
<dbReference type="AlphaFoldDB" id="A0A8J2LK46"/>
<sequence>MGQAAIVLKLFNKMKNGFFIECGALDGETRSNTLALERDHRWEGLLVEGDPSNYNLLLKKNRKAWTANCCLAVHPYPHKASVIPCFST</sequence>
<dbReference type="GO" id="GO:0006888">
    <property type="term" value="P:endoplasmic reticulum to Golgi vesicle-mediated transport"/>
    <property type="evidence" value="ECO:0007669"/>
    <property type="project" value="TreeGrafter"/>
</dbReference>
<dbReference type="PANTHER" id="PTHR34009:SF2">
    <property type="entry name" value="PROTEIN STAR"/>
    <property type="match status" value="1"/>
</dbReference>
<dbReference type="EMBL" id="CAJVCH010533437">
    <property type="protein sequence ID" value="CAG7824599.1"/>
    <property type="molecule type" value="Genomic_DNA"/>
</dbReference>
<dbReference type="InterPro" id="IPR053202">
    <property type="entry name" value="EGF_Rcpt_Signaling_Reg"/>
</dbReference>
<dbReference type="GO" id="GO:0005794">
    <property type="term" value="C:Golgi apparatus"/>
    <property type="evidence" value="ECO:0007669"/>
    <property type="project" value="TreeGrafter"/>
</dbReference>
<proteinExistence type="predicted"/>
<gene>
    <name evidence="1" type="ORF">AFUS01_LOCUS34748</name>
</gene>
<dbReference type="GO" id="GO:0031902">
    <property type="term" value="C:late endosome membrane"/>
    <property type="evidence" value="ECO:0007669"/>
    <property type="project" value="TreeGrafter"/>
</dbReference>
<dbReference type="GO" id="GO:0005886">
    <property type="term" value="C:plasma membrane"/>
    <property type="evidence" value="ECO:0007669"/>
    <property type="project" value="TreeGrafter"/>
</dbReference>
<evidence type="ECO:0000313" key="2">
    <source>
        <dbReference type="Proteomes" id="UP000708208"/>
    </source>
</evidence>
<keyword evidence="2" id="KW-1185">Reference proteome</keyword>
<name>A0A8J2LK46_9HEXA</name>
<comment type="caution">
    <text evidence="1">The sequence shown here is derived from an EMBL/GenBank/DDBJ whole genome shotgun (WGS) entry which is preliminary data.</text>
</comment>